<reference evidence="2 3" key="1">
    <citation type="journal article" date="2020" name="Genomics">
        <title>Complete, high-quality genomes from long-read metagenomic sequencing of two wolf lichen thalli reveals enigmatic genome architecture.</title>
        <authorList>
            <person name="McKenzie S.K."/>
            <person name="Walston R.F."/>
            <person name="Allen J.L."/>
        </authorList>
    </citation>
    <scope>NUCLEOTIDE SEQUENCE [LARGE SCALE GENOMIC DNA]</scope>
    <source>
        <strain evidence="2">WasteWater1</strain>
    </source>
</reference>
<sequence>MSQHVLQTNHANTAGESRTPGANSAPTANNTSGAGNALTINTVSAAAGTSAPPNTPIPIGTAADLSRYPAENATAEGDRVYWGHVVELDPQRGTAVVALWTGKTDEPLFRCSTAGCEGVGQLKMGVRVQIRHVMAGEQQGESFVQYSPLTPASP</sequence>
<dbReference type="GeneID" id="59334479"/>
<gene>
    <name evidence="2" type="ORF">HO133_006074</name>
</gene>
<name>A0A8H6C7I6_9LECA</name>
<proteinExistence type="predicted"/>
<dbReference type="RefSeq" id="XP_037147551.1">
    <property type="nucleotide sequence ID" value="XM_037296977.1"/>
</dbReference>
<organism evidence="2 3">
    <name type="scientific">Letharia lupina</name>
    <dbReference type="NCBI Taxonomy" id="560253"/>
    <lineage>
        <taxon>Eukaryota</taxon>
        <taxon>Fungi</taxon>
        <taxon>Dikarya</taxon>
        <taxon>Ascomycota</taxon>
        <taxon>Pezizomycotina</taxon>
        <taxon>Lecanoromycetes</taxon>
        <taxon>OSLEUM clade</taxon>
        <taxon>Lecanoromycetidae</taxon>
        <taxon>Lecanorales</taxon>
        <taxon>Lecanorineae</taxon>
        <taxon>Parmeliaceae</taxon>
        <taxon>Letharia</taxon>
    </lineage>
</organism>
<dbReference type="AlphaFoldDB" id="A0A8H6C7I6"/>
<keyword evidence="3" id="KW-1185">Reference proteome</keyword>
<protein>
    <submittedName>
        <fullName evidence="2">Uncharacterized protein</fullName>
    </submittedName>
</protein>
<accession>A0A8H6C7I6</accession>
<feature type="region of interest" description="Disordered" evidence="1">
    <location>
        <begin position="1"/>
        <end position="36"/>
    </location>
</feature>
<evidence type="ECO:0000313" key="3">
    <source>
        <dbReference type="Proteomes" id="UP000593566"/>
    </source>
</evidence>
<evidence type="ECO:0000313" key="2">
    <source>
        <dbReference type="EMBL" id="KAF6218116.1"/>
    </source>
</evidence>
<comment type="caution">
    <text evidence="2">The sequence shown here is derived from an EMBL/GenBank/DDBJ whole genome shotgun (WGS) entry which is preliminary data.</text>
</comment>
<evidence type="ECO:0000256" key="1">
    <source>
        <dbReference type="SAM" id="MobiDB-lite"/>
    </source>
</evidence>
<dbReference type="Proteomes" id="UP000593566">
    <property type="component" value="Unassembled WGS sequence"/>
</dbReference>
<dbReference type="EMBL" id="JACCJB010000023">
    <property type="protein sequence ID" value="KAF6218116.1"/>
    <property type="molecule type" value="Genomic_DNA"/>
</dbReference>